<dbReference type="EMBL" id="JAVRRG010000246">
    <property type="protein sequence ID" value="KAK5075789.1"/>
    <property type="molecule type" value="Genomic_DNA"/>
</dbReference>
<accession>A0ABR0JXB9</accession>
<comment type="caution">
    <text evidence="4">The sequence shown here is derived from an EMBL/GenBank/DDBJ whole genome shotgun (WGS) entry which is preliminary data.</text>
</comment>
<keyword evidence="2" id="KW-0560">Oxidoreductase</keyword>
<sequence length="342" mass="37294">MAASVPKTMKAVDIRNGKGDTSALFINDQTSVPTPTGSQALVKIRCFGLNRMDLLQREGNYPVPTGAPSTLGVEFSGTIASFSDSPSVEHDWKVGDEVFGLAYGGAYAEYIAVSTHMLIHKPKELSWEVCAGIPETWITATQALFLIGGFEKGQTVLWHAGASSVSIAGIQLAKEEGAAAIYVTASSKEKIDFCKELGATEGFNYKESDWSKELLKATDGRGVDVIVDFVGAAYFNQNLDAVARDGRIVNLGFLGGAVVKDDVDIGRFLRKRCRFEGSSLRSRDEGYQGKLRDQLVEHALPRFKDGRFHVPVEKVFKMSEIKDAHELMESNKTKGKLICTVE</sequence>
<dbReference type="CDD" id="cd05276">
    <property type="entry name" value="p53_inducible_oxidoreductase"/>
    <property type="match status" value="1"/>
</dbReference>
<dbReference type="InterPro" id="IPR014189">
    <property type="entry name" value="Quinone_OxRdtase_PIG3"/>
</dbReference>
<dbReference type="InterPro" id="IPR020843">
    <property type="entry name" value="ER"/>
</dbReference>
<dbReference type="InterPro" id="IPR011032">
    <property type="entry name" value="GroES-like_sf"/>
</dbReference>
<feature type="domain" description="Enoyl reductase (ER)" evidence="3">
    <location>
        <begin position="19"/>
        <end position="339"/>
    </location>
</feature>
<evidence type="ECO:0000313" key="5">
    <source>
        <dbReference type="Proteomes" id="UP001345013"/>
    </source>
</evidence>
<dbReference type="NCBIfam" id="TIGR02824">
    <property type="entry name" value="quinone_pig3"/>
    <property type="match status" value="1"/>
</dbReference>
<dbReference type="Pfam" id="PF08240">
    <property type="entry name" value="ADH_N"/>
    <property type="match status" value="1"/>
</dbReference>
<dbReference type="SUPFAM" id="SSF51735">
    <property type="entry name" value="NAD(P)-binding Rossmann-fold domains"/>
    <property type="match status" value="1"/>
</dbReference>
<evidence type="ECO:0000259" key="3">
    <source>
        <dbReference type="SMART" id="SM00829"/>
    </source>
</evidence>
<evidence type="ECO:0000256" key="1">
    <source>
        <dbReference type="ARBA" id="ARBA00022857"/>
    </source>
</evidence>
<dbReference type="InterPro" id="IPR013154">
    <property type="entry name" value="ADH-like_N"/>
</dbReference>
<dbReference type="Proteomes" id="UP001345013">
    <property type="component" value="Unassembled WGS sequence"/>
</dbReference>
<keyword evidence="1" id="KW-0521">NADP</keyword>
<name>A0ABR0JXB9_9EURO</name>
<dbReference type="InterPro" id="IPR013149">
    <property type="entry name" value="ADH-like_C"/>
</dbReference>
<dbReference type="SMART" id="SM00829">
    <property type="entry name" value="PKS_ER"/>
    <property type="match status" value="1"/>
</dbReference>
<keyword evidence="5" id="KW-1185">Reference proteome</keyword>
<protein>
    <recommendedName>
        <fullName evidence="3">Enoyl reductase (ER) domain-containing protein</fullName>
    </recommendedName>
</protein>
<proteinExistence type="predicted"/>
<dbReference type="PANTHER" id="PTHR48106:SF18">
    <property type="entry name" value="QUINONE OXIDOREDUCTASE PIG3"/>
    <property type="match status" value="1"/>
</dbReference>
<dbReference type="Gene3D" id="3.40.50.720">
    <property type="entry name" value="NAD(P)-binding Rossmann-like Domain"/>
    <property type="match status" value="1"/>
</dbReference>
<dbReference type="Pfam" id="PF00107">
    <property type="entry name" value="ADH_zinc_N"/>
    <property type="match status" value="1"/>
</dbReference>
<organism evidence="4 5">
    <name type="scientific">Lithohypha guttulata</name>
    <dbReference type="NCBI Taxonomy" id="1690604"/>
    <lineage>
        <taxon>Eukaryota</taxon>
        <taxon>Fungi</taxon>
        <taxon>Dikarya</taxon>
        <taxon>Ascomycota</taxon>
        <taxon>Pezizomycotina</taxon>
        <taxon>Eurotiomycetes</taxon>
        <taxon>Chaetothyriomycetidae</taxon>
        <taxon>Chaetothyriales</taxon>
        <taxon>Trichomeriaceae</taxon>
        <taxon>Lithohypha</taxon>
    </lineage>
</organism>
<evidence type="ECO:0000256" key="2">
    <source>
        <dbReference type="ARBA" id="ARBA00023002"/>
    </source>
</evidence>
<gene>
    <name evidence="4" type="ORF">LTR24_009880</name>
</gene>
<dbReference type="SUPFAM" id="SSF50129">
    <property type="entry name" value="GroES-like"/>
    <property type="match status" value="1"/>
</dbReference>
<evidence type="ECO:0000313" key="4">
    <source>
        <dbReference type="EMBL" id="KAK5075789.1"/>
    </source>
</evidence>
<reference evidence="4 5" key="1">
    <citation type="submission" date="2023-08" db="EMBL/GenBank/DDBJ databases">
        <title>Black Yeasts Isolated from many extreme environments.</title>
        <authorList>
            <person name="Coleine C."/>
            <person name="Stajich J.E."/>
            <person name="Selbmann L."/>
        </authorList>
    </citation>
    <scope>NUCLEOTIDE SEQUENCE [LARGE SCALE GENOMIC DNA]</scope>
    <source>
        <strain evidence="4 5">CCFEE 5885</strain>
    </source>
</reference>
<dbReference type="InterPro" id="IPR036291">
    <property type="entry name" value="NAD(P)-bd_dom_sf"/>
</dbReference>
<dbReference type="Gene3D" id="3.90.180.10">
    <property type="entry name" value="Medium-chain alcohol dehydrogenases, catalytic domain"/>
    <property type="match status" value="1"/>
</dbReference>
<dbReference type="PANTHER" id="PTHR48106">
    <property type="entry name" value="QUINONE OXIDOREDUCTASE PIG3-RELATED"/>
    <property type="match status" value="1"/>
</dbReference>